<feature type="compositionally biased region" description="Polar residues" evidence="1">
    <location>
        <begin position="233"/>
        <end position="245"/>
    </location>
</feature>
<name>A0AAD7M8N9_9AGAR</name>
<feature type="region of interest" description="Disordered" evidence="1">
    <location>
        <begin position="262"/>
        <end position="300"/>
    </location>
</feature>
<sequence length="300" mass="33786">MDRFYDVQAAAHELETMSAARREVVKTANRADVFHLADLDLDGAHIVETGQGRKHWKLCSSFSEDDTRDEIVYRVQGVLMKNNLIPKNASTCTARQTPFLCQHVEICGLSSATFKTAMEKTQEVTDRFVEHLVGTKVADIPRPRSDIGGLLSASNRIFTSKDDAPNEQHNEFADGLDPMGVLARLKSPNLIHAPENIVQYFKRVVEDENSSRGFPSRRLGGNPTLLRRRSSVARGQNNDQSSSSDPPRRYVQQINQEAIIARRAVPKEEKRKPAIRRKVGYFYDDEDEGTQSSKKQKSSE</sequence>
<feature type="region of interest" description="Disordered" evidence="1">
    <location>
        <begin position="209"/>
        <end position="250"/>
    </location>
</feature>
<dbReference type="AlphaFoldDB" id="A0AAD7M8N9"/>
<dbReference type="EMBL" id="JARKIB010000462">
    <property type="protein sequence ID" value="KAJ7705899.1"/>
    <property type="molecule type" value="Genomic_DNA"/>
</dbReference>
<protein>
    <submittedName>
        <fullName evidence="2">Uncharacterized protein</fullName>
    </submittedName>
</protein>
<evidence type="ECO:0000313" key="3">
    <source>
        <dbReference type="Proteomes" id="UP001215598"/>
    </source>
</evidence>
<dbReference type="Proteomes" id="UP001215598">
    <property type="component" value="Unassembled WGS sequence"/>
</dbReference>
<evidence type="ECO:0000256" key="1">
    <source>
        <dbReference type="SAM" id="MobiDB-lite"/>
    </source>
</evidence>
<comment type="caution">
    <text evidence="2">The sequence shown here is derived from an EMBL/GenBank/DDBJ whole genome shotgun (WGS) entry which is preliminary data.</text>
</comment>
<accession>A0AAD7M8N9</accession>
<evidence type="ECO:0000313" key="2">
    <source>
        <dbReference type="EMBL" id="KAJ7705899.1"/>
    </source>
</evidence>
<keyword evidence="3" id="KW-1185">Reference proteome</keyword>
<reference evidence="2" key="1">
    <citation type="submission" date="2023-03" db="EMBL/GenBank/DDBJ databases">
        <title>Massive genome expansion in bonnet fungi (Mycena s.s.) driven by repeated elements and novel gene families across ecological guilds.</title>
        <authorList>
            <consortium name="Lawrence Berkeley National Laboratory"/>
            <person name="Harder C.B."/>
            <person name="Miyauchi S."/>
            <person name="Viragh M."/>
            <person name="Kuo A."/>
            <person name="Thoen E."/>
            <person name="Andreopoulos B."/>
            <person name="Lu D."/>
            <person name="Skrede I."/>
            <person name="Drula E."/>
            <person name="Henrissat B."/>
            <person name="Morin E."/>
            <person name="Kohler A."/>
            <person name="Barry K."/>
            <person name="LaButti K."/>
            <person name="Morin E."/>
            <person name="Salamov A."/>
            <person name="Lipzen A."/>
            <person name="Mereny Z."/>
            <person name="Hegedus B."/>
            <person name="Baldrian P."/>
            <person name="Stursova M."/>
            <person name="Weitz H."/>
            <person name="Taylor A."/>
            <person name="Grigoriev I.V."/>
            <person name="Nagy L.G."/>
            <person name="Martin F."/>
            <person name="Kauserud H."/>
        </authorList>
    </citation>
    <scope>NUCLEOTIDE SEQUENCE</scope>
    <source>
        <strain evidence="2">CBHHK182m</strain>
    </source>
</reference>
<gene>
    <name evidence="2" type="ORF">B0H16DRAFT_1482032</name>
</gene>
<organism evidence="2 3">
    <name type="scientific">Mycena metata</name>
    <dbReference type="NCBI Taxonomy" id="1033252"/>
    <lineage>
        <taxon>Eukaryota</taxon>
        <taxon>Fungi</taxon>
        <taxon>Dikarya</taxon>
        <taxon>Basidiomycota</taxon>
        <taxon>Agaricomycotina</taxon>
        <taxon>Agaricomycetes</taxon>
        <taxon>Agaricomycetidae</taxon>
        <taxon>Agaricales</taxon>
        <taxon>Marasmiineae</taxon>
        <taxon>Mycenaceae</taxon>
        <taxon>Mycena</taxon>
    </lineage>
</organism>
<proteinExistence type="predicted"/>